<proteinExistence type="predicted"/>
<gene>
    <name evidence="3" type="ORF">MK546_02320</name>
</gene>
<reference evidence="3" key="1">
    <citation type="journal article" date="2022" name="Med Res Arch">
        <title>Genomic identification of streptococcal strains and relation to clinical characteristics. A substudy to The Partial Oral Treatment of Endocarditis (POET) Trial.</title>
        <authorList>
            <person name="Christensen J."/>
            <person name="Jensen C."/>
            <person name="Dargis R."/>
            <person name="Nielsen X."/>
            <person name="Pries- Heje M."/>
            <person name="Wiingaard C."/>
            <person name="Ihlemann N."/>
            <person name="Gill S."/>
            <person name="Bruun N."/>
            <person name="Elming H."/>
            <person name="Povlsen J."/>
            <person name="Madsen T."/>
            <person name="Jensen K."/>
            <person name="Fuursted K."/>
            <person name="Ostergaard L."/>
            <person name="Christiansen U."/>
            <person name="Rosenvinge F."/>
            <person name="Helweg-Larsen J."/>
            <person name="Fosbol E."/>
            <person name="Kober L."/>
            <person name="Torp-Pedersen C."/>
            <person name="Tonder N."/>
            <person name="Moser C."/>
            <person name="Iversen K."/>
            <person name="Bundgaard H."/>
        </authorList>
    </citation>
    <scope>NUCLEOTIDE SEQUENCE</scope>
    <source>
        <strain evidence="3">K13014465</strain>
    </source>
</reference>
<protein>
    <submittedName>
        <fullName evidence="3">Replication initiator protein A</fullName>
    </submittedName>
</protein>
<dbReference type="Pfam" id="PF06970">
    <property type="entry name" value="RepA_N"/>
    <property type="match status" value="1"/>
</dbReference>
<evidence type="ECO:0000313" key="3">
    <source>
        <dbReference type="EMBL" id="MCY7220922.1"/>
    </source>
</evidence>
<dbReference type="InterPro" id="IPR010724">
    <property type="entry name" value="RepA_N"/>
</dbReference>
<feature type="compositionally biased region" description="Polar residues" evidence="1">
    <location>
        <begin position="172"/>
        <end position="207"/>
    </location>
</feature>
<feature type="domain" description="Replication initiator A N-terminal" evidence="2">
    <location>
        <begin position="37"/>
        <end position="105"/>
    </location>
</feature>
<name>A0AAW5WL33_STRCR</name>
<reference evidence="3" key="2">
    <citation type="submission" date="2022-02" db="EMBL/GenBank/DDBJ databases">
        <authorList>
            <person name="Christensen J.J.E."/>
            <person name="Jensen C.S."/>
            <person name="Nielsen X.C."/>
            <person name="Dargis R."/>
        </authorList>
    </citation>
    <scope>NUCLEOTIDE SEQUENCE</scope>
    <source>
        <strain evidence="3">K13014465</strain>
    </source>
</reference>
<dbReference type="RefSeq" id="WP_268731151.1">
    <property type="nucleotide sequence ID" value="NZ_JAKUYZ010000005.1"/>
</dbReference>
<evidence type="ECO:0000313" key="4">
    <source>
        <dbReference type="Proteomes" id="UP001208029"/>
    </source>
</evidence>
<organism evidence="3 4">
    <name type="scientific">Streptococcus cristatus</name>
    <dbReference type="NCBI Taxonomy" id="45634"/>
    <lineage>
        <taxon>Bacteria</taxon>
        <taxon>Bacillati</taxon>
        <taxon>Bacillota</taxon>
        <taxon>Bacilli</taxon>
        <taxon>Lactobacillales</taxon>
        <taxon>Streptococcaceae</taxon>
        <taxon>Streptococcus</taxon>
    </lineage>
</organism>
<dbReference type="Proteomes" id="UP001208029">
    <property type="component" value="Unassembled WGS sequence"/>
</dbReference>
<dbReference type="EMBL" id="JAKUYZ010000005">
    <property type="protein sequence ID" value="MCY7220922.1"/>
    <property type="molecule type" value="Genomic_DNA"/>
</dbReference>
<feature type="region of interest" description="Disordered" evidence="1">
    <location>
        <begin position="167"/>
        <end position="211"/>
    </location>
</feature>
<dbReference type="AlphaFoldDB" id="A0AAW5WL33"/>
<evidence type="ECO:0000256" key="1">
    <source>
        <dbReference type="SAM" id="MobiDB-lite"/>
    </source>
</evidence>
<sequence>MADITIDQLATQTFYQIPEIFFTRIQHNENGYVKLTSSYTGLSSDAKLAYGALYNRCKLSISSFQKGNRDYVDENGAVFLIFTVSDLMLLLDKGKMKVTKIKKELQEHGLLREVRQGLNKPNRLYLQLVDANLEIVEHYSIDGELLKRIDAFGKVLYEKECDIEKIPKPLGNSGSPQNGRPQNGLQNVHKTDGINTERSQTESSYDTNRYEGESSLSDLSISEAFKMGQHGFLSPQLVQKLSLFGKDAKILENKIYQSKRQVEKNYNNLLTGQEIYGEVWLQDLERELDKLIFKIKTGEAEEKPIQNVPAYFYKMMIRFWKMALLIEKEHGFLEVSGQSEYAKKSFDECPSLIAYYYPDKLSEIKLNQFLAELSKDTTTC</sequence>
<evidence type="ECO:0000259" key="2">
    <source>
        <dbReference type="Pfam" id="PF06970"/>
    </source>
</evidence>
<comment type="caution">
    <text evidence="3">The sequence shown here is derived from an EMBL/GenBank/DDBJ whole genome shotgun (WGS) entry which is preliminary data.</text>
</comment>
<accession>A0AAW5WL33</accession>